<dbReference type="Proteomes" id="UP001311799">
    <property type="component" value="Unassembled WGS sequence"/>
</dbReference>
<accession>A0AAV9Y2J7</accession>
<dbReference type="AlphaFoldDB" id="A0AAV9Y2J7"/>
<protein>
    <recommendedName>
        <fullName evidence="3">FPL domain-containing protein</fullName>
    </recommendedName>
</protein>
<evidence type="ECO:0008006" key="3">
    <source>
        <dbReference type="Google" id="ProtNLM"/>
    </source>
</evidence>
<proteinExistence type="predicted"/>
<name>A0AAV9Y2J7_9CRYT</name>
<reference evidence="1 2" key="1">
    <citation type="submission" date="2023-10" db="EMBL/GenBank/DDBJ databases">
        <title>Comparative genomics analysis reveals potential genetic determinants of host preference in Cryptosporidium xiaoi.</title>
        <authorList>
            <person name="Xiao L."/>
            <person name="Li J."/>
        </authorList>
    </citation>
    <scope>NUCLEOTIDE SEQUENCE [LARGE SCALE GENOMIC DNA]</scope>
    <source>
        <strain evidence="1 2">52996</strain>
    </source>
</reference>
<sequence length="1060" mass="123206">MNEKVILCNDSNNYLESNAIETFYEVCENESKTGHINNTKKIEKLFPLKEVEFELELLKMINESIYGSNIDITNQIIIQNSESRMKNLRSIINLNFEVDETSGRDFDIQRNCTISLIYVLNNIFSCNYQSPGNKSADTCFSLLEECISNYLSGRAGELLIESLMDILLPEKCTNIFERLNFDLKIENYYILSAMLYFCIVNMNLRSMDSCKSNNKYNNTNYNTGNSMLLPTSRIISEVEDSWLFNYIGNNINKFFKEVNLFETSIYKVKNINIFDFKYVPQIIKRLIQYLKIETHYFNDSHFKSTIMTINDKINNPFSGDHSQLLFYVGRILEICFASSKECFVSTFLECDGPLFLIPYIHYSSIQDFLLRFFGVVCVIKTETHLNRSYSSIDSGHSDDDGGPILSKTKEQNIREQFQDLGVSEIIYNWSVENNFIQSLIYPISYKSSSNNPNNSEKLFKGDFSFNTQVLSGVIEFISRLVEYLRPEQCGLPINMMSIGLLWLVYSGENNNCFNSLNPRCGPNFDTNSILSYETAYLLSKGETGYKSGINGNDEMSNRASNTENIKLGFNYSKQIIIQVETEKGSCDHFTDSSYKLDKVKFVEKSFEVVRHHLEKSLQLINIIFIESSLIQYICEFVILNHEFNSERDKIVKLRLLNLLEEIIVLTFSTDNIIGCFRHEIIDVLRPYLFKFCDLILSKYIHICEYSGEIGNLVSHLTIVKLILLYDDKRELINNLPYEFWDWLLNLFIRKRENSFIAIQCRTIFELGIQFGSFITLKNLFYNIRLVERLSRFIFDGKDLNGVVIEDTQSLKNKRIFGPIKDFFVVLGQFYDSLLETVNICENETYLNIKIEFLREIIASQFSEYIEEGELKNVVSNLMSSGINNSRFHLYDSLHSNPFSLLTSEGRRIYCLLSALSCRTRYSKNIKHYLYSNEENILRGITSDEKDSHSFCCNSREAENSVSSNPVLNNPLGPQEELNSKKTLIHNLIIKLVFVEQFQLLGCCEECECPRWSFFNILMSIKKEKEYSSIISTMPILPLEESRRIRESRKRQTKLYPVRKK</sequence>
<gene>
    <name evidence="1" type="ORF">RS030_111743</name>
</gene>
<evidence type="ECO:0000313" key="2">
    <source>
        <dbReference type="Proteomes" id="UP001311799"/>
    </source>
</evidence>
<keyword evidence="2" id="KW-1185">Reference proteome</keyword>
<organism evidence="1 2">
    <name type="scientific">Cryptosporidium xiaoi</name>
    <dbReference type="NCBI Taxonomy" id="659607"/>
    <lineage>
        <taxon>Eukaryota</taxon>
        <taxon>Sar</taxon>
        <taxon>Alveolata</taxon>
        <taxon>Apicomplexa</taxon>
        <taxon>Conoidasida</taxon>
        <taxon>Coccidia</taxon>
        <taxon>Eucoccidiorida</taxon>
        <taxon>Eimeriorina</taxon>
        <taxon>Cryptosporidiidae</taxon>
        <taxon>Cryptosporidium</taxon>
    </lineage>
</organism>
<dbReference type="EMBL" id="JAWDEY010000002">
    <property type="protein sequence ID" value="KAK6591078.1"/>
    <property type="molecule type" value="Genomic_DNA"/>
</dbReference>
<comment type="caution">
    <text evidence="1">The sequence shown here is derived from an EMBL/GenBank/DDBJ whole genome shotgun (WGS) entry which is preliminary data.</text>
</comment>
<evidence type="ECO:0000313" key="1">
    <source>
        <dbReference type="EMBL" id="KAK6591078.1"/>
    </source>
</evidence>